<sequence length="285" mass="30855">MKYAFFPGCVLRGAASEAFLATVKVTEALGIELVEIPSWTCCGASHLQDVDDITALAINARNLAIAESMGLPVMTVCNTCTLELRRAKEALDHDAQLKGRVNAILAKSGYEYKGTAEVTHLLWVLASNPQLFDSKIVKPLKSLKVAGYYGCHILRPPKIMNYEDHLNPQSLEKIIGLLGAQAVNFDFRLKCCGFHAFWTAEKDVLKVTGQAVDSAAKAGAEVVVTPCPLCQMQLDMYQPEGRDAAKTNAELPILHLPQLIGLALGMDKAELGIGRHVSAADKVHS</sequence>
<dbReference type="PANTHER" id="PTHR42947:SF1">
    <property type="entry name" value="COB--COM HETERODISULFIDE REDUCTASE SUBUNIT B 1"/>
    <property type="match status" value="1"/>
</dbReference>
<keyword evidence="1 3" id="KW-0560">Oxidoreductase</keyword>
<name>A0ABZ3IWY4_SPOA4</name>
<protein>
    <submittedName>
        <fullName evidence="3">8-methylmenaquinol:fumarate reductase membrane anchor subunit</fullName>
        <ecNumber evidence="3">1.3.5.-</ecNumber>
    </submittedName>
</protein>
<dbReference type="PANTHER" id="PTHR42947">
    <property type="entry name" value="COB--COM HETERODISULFIDE REDUCTASE SUBUNIT B 1"/>
    <property type="match status" value="1"/>
</dbReference>
<dbReference type="RefSeq" id="WP_093793841.1">
    <property type="nucleotide sequence ID" value="NZ_CP155571.1"/>
</dbReference>
<dbReference type="InterPro" id="IPR051278">
    <property type="entry name" value="HdrB/HdrD_reductase"/>
</dbReference>
<keyword evidence="4" id="KW-1185">Reference proteome</keyword>
<evidence type="ECO:0000313" key="4">
    <source>
        <dbReference type="Proteomes" id="UP000216052"/>
    </source>
</evidence>
<feature type="domain" description="Cysteine-rich" evidence="2">
    <location>
        <begin position="3"/>
        <end position="85"/>
    </location>
</feature>
<gene>
    <name evidence="3" type="primary">sdhE_1</name>
    <name evidence="3" type="ORF">SPACI_002730</name>
</gene>
<evidence type="ECO:0000259" key="2">
    <source>
        <dbReference type="Pfam" id="PF02754"/>
    </source>
</evidence>
<accession>A0ABZ3IWY4</accession>
<reference evidence="3" key="1">
    <citation type="submission" date="2024-05" db="EMBL/GenBank/DDBJ databases">
        <title>Isolation and characterization of Sporomusa carbonis sp. nov., a carboxydotrophic hydrogenogen in the genus of Sporomusa isolated from a charcoal burning pile.</title>
        <authorList>
            <person name="Boeer T."/>
            <person name="Rosenbaum F."/>
            <person name="Eysell L."/>
            <person name="Mueller V."/>
            <person name="Daniel R."/>
            <person name="Poehlein A."/>
        </authorList>
    </citation>
    <scope>NUCLEOTIDE SEQUENCE [LARGE SCALE GENOMIC DNA]</scope>
    <source>
        <strain evidence="3">DSM 3132</strain>
    </source>
</reference>
<dbReference type="InterPro" id="IPR004017">
    <property type="entry name" value="Cys_rich_dom"/>
</dbReference>
<dbReference type="GO" id="GO:0016491">
    <property type="term" value="F:oxidoreductase activity"/>
    <property type="evidence" value="ECO:0007669"/>
    <property type="project" value="UniProtKB-KW"/>
</dbReference>
<dbReference type="EC" id="1.3.5.-" evidence="3"/>
<dbReference type="Gene3D" id="3.40.50.11810">
    <property type="match status" value="1"/>
</dbReference>
<dbReference type="Gene3D" id="1.20.1050.140">
    <property type="match status" value="1"/>
</dbReference>
<evidence type="ECO:0000313" key="3">
    <source>
        <dbReference type="EMBL" id="XFO70285.1"/>
    </source>
</evidence>
<organism evidence="3 4">
    <name type="scientific">Sporomusa acidovorans (strain ATCC 49682 / DSM 3132 / Mol)</name>
    <dbReference type="NCBI Taxonomy" id="1123286"/>
    <lineage>
        <taxon>Bacteria</taxon>
        <taxon>Bacillati</taxon>
        <taxon>Bacillota</taxon>
        <taxon>Negativicutes</taxon>
        <taxon>Selenomonadales</taxon>
        <taxon>Sporomusaceae</taxon>
        <taxon>Sporomusa</taxon>
    </lineage>
</organism>
<proteinExistence type="predicted"/>
<dbReference type="Proteomes" id="UP000216052">
    <property type="component" value="Chromosome"/>
</dbReference>
<feature type="domain" description="Cysteine-rich" evidence="2">
    <location>
        <begin position="145"/>
        <end position="235"/>
    </location>
</feature>
<dbReference type="EMBL" id="CP155571">
    <property type="protein sequence ID" value="XFO70285.1"/>
    <property type="molecule type" value="Genomic_DNA"/>
</dbReference>
<dbReference type="Pfam" id="PF02754">
    <property type="entry name" value="CCG"/>
    <property type="match status" value="2"/>
</dbReference>
<evidence type="ECO:0000256" key="1">
    <source>
        <dbReference type="ARBA" id="ARBA00023002"/>
    </source>
</evidence>